<dbReference type="GO" id="GO:0005730">
    <property type="term" value="C:nucleolus"/>
    <property type="evidence" value="ECO:0007669"/>
    <property type="project" value="UniProtKB-SubCell"/>
</dbReference>
<evidence type="ECO:0000256" key="6">
    <source>
        <dbReference type="ARBA" id="ARBA00023054"/>
    </source>
</evidence>
<feature type="region of interest" description="Disordered" evidence="11">
    <location>
        <begin position="1"/>
        <end position="184"/>
    </location>
</feature>
<evidence type="ECO:0000256" key="1">
    <source>
        <dbReference type="ARBA" id="ARBA00004604"/>
    </source>
</evidence>
<protein>
    <recommendedName>
        <fullName evidence="10">rRNA biogenesis protein RRP36</fullName>
    </recommendedName>
</protein>
<keyword evidence="7 10" id="KW-0539">Nucleus</keyword>
<evidence type="ECO:0000256" key="2">
    <source>
        <dbReference type="ARBA" id="ARBA00009418"/>
    </source>
</evidence>
<keyword evidence="5 10" id="KW-0698">rRNA processing</keyword>
<evidence type="ECO:0000256" key="5">
    <source>
        <dbReference type="ARBA" id="ARBA00022552"/>
    </source>
</evidence>
<evidence type="ECO:0000256" key="11">
    <source>
        <dbReference type="SAM" id="MobiDB-lite"/>
    </source>
</evidence>
<sequence>MSFLKRQQRSLDLERRVRARVEAEADSEEEEEEEKEEEEKEEKSDSDSGNDTDGDDSASEGDGQTDSSSEQSDDDDDDDDPVLDASQLSFGTLAKAQASMPAARTGARHRPMPPRPASPPPGPERNPGSQRPLPGGVAQKPRRASKHAPTEQSSKRRVSRRRAVGVAATARPAPRDPRFLPLPGSASAHARLAAQVDRNYAFLDEYRAAEIRQLRAAVKLARAAKPARGGGGAPPPAAQRERLERALASLEGKQRAAQRRRREREVLDEQRRQEKEAVAQGKKPFFLKKSEQKKRVLVDRFDGMKKGQVDKAMERRRKKVAAREKKALPMARRGLGETGLG</sequence>
<proteinExistence type="inferred from homology"/>
<name>A0AAD9MB20_9PEZI</name>
<evidence type="ECO:0000313" key="12">
    <source>
        <dbReference type="EMBL" id="KAK2069617.1"/>
    </source>
</evidence>
<accession>A0AAD9MB20</accession>
<feature type="region of interest" description="Disordered" evidence="11">
    <location>
        <begin position="308"/>
        <end position="341"/>
    </location>
</feature>
<dbReference type="GO" id="GO:0000462">
    <property type="term" value="P:maturation of SSU-rRNA from tricistronic rRNA transcript (SSU-rRNA, 5.8S rRNA, LSU-rRNA)"/>
    <property type="evidence" value="ECO:0007669"/>
    <property type="project" value="TreeGrafter"/>
</dbReference>
<evidence type="ECO:0000256" key="7">
    <source>
        <dbReference type="ARBA" id="ARBA00023242"/>
    </source>
</evidence>
<feature type="compositionally biased region" description="Pro residues" evidence="11">
    <location>
        <begin position="113"/>
        <end position="124"/>
    </location>
</feature>
<keyword evidence="13" id="KW-1185">Reference proteome</keyword>
<keyword evidence="8 10" id="KW-0687">Ribonucleoprotein</keyword>
<feature type="compositionally biased region" description="Basic and acidic residues" evidence="11">
    <location>
        <begin position="9"/>
        <end position="23"/>
    </location>
</feature>
<dbReference type="GO" id="GO:0030686">
    <property type="term" value="C:90S preribosome"/>
    <property type="evidence" value="ECO:0007669"/>
    <property type="project" value="TreeGrafter"/>
</dbReference>
<evidence type="ECO:0000256" key="3">
    <source>
        <dbReference type="ARBA" id="ARBA00011167"/>
    </source>
</evidence>
<evidence type="ECO:0000313" key="13">
    <source>
        <dbReference type="Proteomes" id="UP001217918"/>
    </source>
</evidence>
<dbReference type="AlphaFoldDB" id="A0AAD9MB20"/>
<keyword evidence="4 10" id="KW-0690">Ribosome biogenesis</keyword>
<comment type="caution">
    <text evidence="12">The sequence shown here is derived from an EMBL/GenBank/DDBJ whole genome shotgun (WGS) entry which is preliminary data.</text>
</comment>
<dbReference type="PANTHER" id="PTHR21738">
    <property type="entry name" value="RIBOSOMAL RNA PROCESSING PROTEIN 36 HOMOLOG"/>
    <property type="match status" value="1"/>
</dbReference>
<keyword evidence="6" id="KW-0175">Coiled coil</keyword>
<dbReference type="EMBL" id="JAQQPM010000003">
    <property type="protein sequence ID" value="KAK2069617.1"/>
    <property type="molecule type" value="Genomic_DNA"/>
</dbReference>
<evidence type="ECO:0000256" key="4">
    <source>
        <dbReference type="ARBA" id="ARBA00022517"/>
    </source>
</evidence>
<evidence type="ECO:0000256" key="8">
    <source>
        <dbReference type="ARBA" id="ARBA00023274"/>
    </source>
</evidence>
<feature type="compositionally biased region" description="Acidic residues" evidence="11">
    <location>
        <begin position="48"/>
        <end position="59"/>
    </location>
</feature>
<feature type="compositionally biased region" description="Acidic residues" evidence="11">
    <location>
        <begin position="71"/>
        <end position="82"/>
    </location>
</feature>
<organism evidence="12 13">
    <name type="scientific">Phyllachora maydis</name>
    <dbReference type="NCBI Taxonomy" id="1825666"/>
    <lineage>
        <taxon>Eukaryota</taxon>
        <taxon>Fungi</taxon>
        <taxon>Dikarya</taxon>
        <taxon>Ascomycota</taxon>
        <taxon>Pezizomycotina</taxon>
        <taxon>Sordariomycetes</taxon>
        <taxon>Sordariomycetidae</taxon>
        <taxon>Phyllachorales</taxon>
        <taxon>Phyllachoraceae</taxon>
        <taxon>Phyllachora</taxon>
    </lineage>
</organism>
<comment type="subcellular location">
    <subcellularLocation>
        <location evidence="1 10">Nucleus</location>
        <location evidence="1 10">Nucleolus</location>
    </subcellularLocation>
</comment>
<feature type="compositionally biased region" description="Acidic residues" evidence="11">
    <location>
        <begin position="24"/>
        <end position="40"/>
    </location>
</feature>
<feature type="compositionally biased region" description="Basic and acidic residues" evidence="11">
    <location>
        <begin position="263"/>
        <end position="277"/>
    </location>
</feature>
<dbReference type="InterPro" id="IPR009292">
    <property type="entry name" value="RRP36"/>
</dbReference>
<dbReference type="Proteomes" id="UP001217918">
    <property type="component" value="Unassembled WGS sequence"/>
</dbReference>
<dbReference type="Pfam" id="PF06102">
    <property type="entry name" value="RRP36"/>
    <property type="match status" value="1"/>
</dbReference>
<evidence type="ECO:0000256" key="10">
    <source>
        <dbReference type="RuleBase" id="RU368027"/>
    </source>
</evidence>
<reference evidence="12" key="1">
    <citation type="journal article" date="2023" name="Mol. Plant Microbe Interact.">
        <title>Elucidating the Obligate Nature and Biological Capacity of an Invasive Fungal Corn Pathogen.</title>
        <authorList>
            <person name="MacCready J.S."/>
            <person name="Roggenkamp E.M."/>
            <person name="Gdanetz K."/>
            <person name="Chilvers M.I."/>
        </authorList>
    </citation>
    <scope>NUCLEOTIDE SEQUENCE</scope>
    <source>
        <strain evidence="12">PM02</strain>
    </source>
</reference>
<feature type="region of interest" description="Disordered" evidence="11">
    <location>
        <begin position="223"/>
        <end position="289"/>
    </location>
</feature>
<gene>
    <name evidence="12" type="ORF">P8C59_004177</name>
</gene>
<comment type="similarity">
    <text evidence="2 10">Belongs to the RRP36 family.</text>
</comment>
<comment type="subunit">
    <text evidence="3 10">Associates with 90S and pre-40S pre-ribosomal particles.</text>
</comment>
<comment type="function">
    <text evidence="9 10">Component of the 90S pre-ribosome involved in the maturation of rRNAs. Required for early cleavages of the pre-RNAs in the 40S ribosomal subunit maturation pathway.</text>
</comment>
<evidence type="ECO:0000256" key="9">
    <source>
        <dbReference type="ARBA" id="ARBA00025053"/>
    </source>
</evidence>
<dbReference type="PANTHER" id="PTHR21738:SF0">
    <property type="entry name" value="RIBOSOMAL RNA PROCESSING PROTEIN 36 HOMOLOG"/>
    <property type="match status" value="1"/>
</dbReference>